<evidence type="ECO:0000256" key="13">
    <source>
        <dbReference type="ARBA" id="ARBA00093307"/>
    </source>
</evidence>
<dbReference type="InterPro" id="IPR026570">
    <property type="entry name" value="CCDC86"/>
</dbReference>
<keyword evidence="10" id="KW-0164">Citrullination</keyword>
<keyword evidence="8" id="KW-0698">rRNA processing</keyword>
<evidence type="ECO:0000256" key="1">
    <source>
        <dbReference type="ARBA" id="ARBA00004090"/>
    </source>
</evidence>
<evidence type="ECO:0000256" key="9">
    <source>
        <dbReference type="ARBA" id="ARBA00022553"/>
    </source>
</evidence>
<feature type="region of interest" description="Disordered" evidence="14">
    <location>
        <begin position="1"/>
        <end position="96"/>
    </location>
</feature>
<sequence length="193" mass="22475">MGRTKKSPKKLPETGNTEKMDTDTTENSSAVPANPPPDSNKPSNPPSKKSTSVKAKKGNDVPRGIPKSGRVWKSQKQKFSTIKKSLHRRTFEKKEQLREEIKQIKELSRSIKEQKQQEKEQLKQRREENEKRKLENQRKSEIVQIIKNPAKLKRIRKKQDPFRNLKQGMLPEGFIRLTNRFGIQVARRFASFC</sequence>
<dbReference type="AlphaFoldDB" id="A0A1B0D166"/>
<accession>A0A1B0D166</accession>
<dbReference type="PANTHER" id="PTHR13557">
    <property type="entry name" value="COILED-COIL DOMAIN-CONTAINING PROTEIN 86"/>
    <property type="match status" value="1"/>
</dbReference>
<evidence type="ECO:0000256" key="11">
    <source>
        <dbReference type="ARBA" id="ARBA00023054"/>
    </source>
</evidence>
<feature type="region of interest" description="Disordered" evidence="14">
    <location>
        <begin position="110"/>
        <end position="137"/>
    </location>
</feature>
<dbReference type="PANTHER" id="PTHR13557:SF1">
    <property type="entry name" value="COILED-COIL DOMAIN-CONTAINING PROTEIN 86"/>
    <property type="match status" value="1"/>
</dbReference>
<evidence type="ECO:0000256" key="5">
    <source>
        <dbReference type="ARBA" id="ARBA00016738"/>
    </source>
</evidence>
<comment type="function">
    <text evidence="1">Involved in nucleolar integrity and required for processing of the pre-rRNA for the 60S ribosome subunit.</text>
</comment>
<dbReference type="EnsemblMetazoa" id="PPAI001089-RA">
    <property type="protein sequence ID" value="PPAI001089-PA"/>
    <property type="gene ID" value="PPAI001089"/>
</dbReference>
<dbReference type="Pfam" id="PF03879">
    <property type="entry name" value="Cgr1"/>
    <property type="match status" value="1"/>
</dbReference>
<keyword evidence="12" id="KW-0539">Nucleus</keyword>
<keyword evidence="9" id="KW-0597">Phosphoprotein</keyword>
<evidence type="ECO:0000256" key="3">
    <source>
        <dbReference type="ARBA" id="ARBA00004604"/>
    </source>
</evidence>
<comment type="similarity">
    <text evidence="4">Belongs to the CGR1 family.</text>
</comment>
<comment type="function">
    <text evidence="13">Required for proper chromosome segregation during mitosis and error-free mitotic progression.</text>
</comment>
<feature type="compositionally biased region" description="Basic and acidic residues" evidence="14">
    <location>
        <begin position="10"/>
        <end position="22"/>
    </location>
</feature>
<keyword evidence="7" id="KW-0690">Ribosome biogenesis</keyword>
<reference evidence="15" key="1">
    <citation type="submission" date="2022-08" db="UniProtKB">
        <authorList>
            <consortium name="EnsemblMetazoa"/>
        </authorList>
    </citation>
    <scope>IDENTIFICATION</scope>
    <source>
        <strain evidence="15">Israel</strain>
    </source>
</reference>
<evidence type="ECO:0000313" key="16">
    <source>
        <dbReference type="Proteomes" id="UP000092462"/>
    </source>
</evidence>
<dbReference type="VEuPathDB" id="VectorBase:PPAI001089"/>
<protein>
    <recommendedName>
        <fullName evidence="5">Coiled-coil domain-containing protein 86</fullName>
    </recommendedName>
</protein>
<evidence type="ECO:0000256" key="12">
    <source>
        <dbReference type="ARBA" id="ARBA00023242"/>
    </source>
</evidence>
<evidence type="ECO:0000256" key="8">
    <source>
        <dbReference type="ARBA" id="ARBA00022552"/>
    </source>
</evidence>
<organism evidence="15 16">
    <name type="scientific">Phlebotomus papatasi</name>
    <name type="common">Sandfly</name>
    <dbReference type="NCBI Taxonomy" id="29031"/>
    <lineage>
        <taxon>Eukaryota</taxon>
        <taxon>Metazoa</taxon>
        <taxon>Ecdysozoa</taxon>
        <taxon>Arthropoda</taxon>
        <taxon>Hexapoda</taxon>
        <taxon>Insecta</taxon>
        <taxon>Pterygota</taxon>
        <taxon>Neoptera</taxon>
        <taxon>Endopterygota</taxon>
        <taxon>Diptera</taxon>
        <taxon>Nematocera</taxon>
        <taxon>Psychodoidea</taxon>
        <taxon>Psychodidae</taxon>
        <taxon>Phlebotomus</taxon>
        <taxon>Phlebotomus</taxon>
    </lineage>
</organism>
<keyword evidence="11" id="KW-0175">Coiled coil</keyword>
<evidence type="ECO:0000256" key="2">
    <source>
        <dbReference type="ARBA" id="ARBA00004286"/>
    </source>
</evidence>
<keyword evidence="16" id="KW-1185">Reference proteome</keyword>
<dbReference type="GO" id="GO:0006364">
    <property type="term" value="P:rRNA processing"/>
    <property type="evidence" value="ECO:0007669"/>
    <property type="project" value="UniProtKB-KW"/>
</dbReference>
<evidence type="ECO:0000256" key="10">
    <source>
        <dbReference type="ARBA" id="ARBA00022934"/>
    </source>
</evidence>
<evidence type="ECO:0000256" key="7">
    <source>
        <dbReference type="ARBA" id="ARBA00022517"/>
    </source>
</evidence>
<dbReference type="GO" id="GO:0005694">
    <property type="term" value="C:chromosome"/>
    <property type="evidence" value="ECO:0007669"/>
    <property type="project" value="UniProtKB-SubCell"/>
</dbReference>
<evidence type="ECO:0000256" key="6">
    <source>
        <dbReference type="ARBA" id="ARBA00022454"/>
    </source>
</evidence>
<dbReference type="VEuPathDB" id="VectorBase:PPAPM1_003109"/>
<dbReference type="GO" id="GO:0005730">
    <property type="term" value="C:nucleolus"/>
    <property type="evidence" value="ECO:0007669"/>
    <property type="project" value="UniProtKB-SubCell"/>
</dbReference>
<comment type="subcellular location">
    <subcellularLocation>
        <location evidence="2">Chromosome</location>
    </subcellularLocation>
    <subcellularLocation>
        <location evidence="3">Nucleus</location>
        <location evidence="3">Nucleolus</location>
    </subcellularLocation>
</comment>
<keyword evidence="6" id="KW-0158">Chromosome</keyword>
<evidence type="ECO:0000256" key="14">
    <source>
        <dbReference type="SAM" id="MobiDB-lite"/>
    </source>
</evidence>
<evidence type="ECO:0000313" key="15">
    <source>
        <dbReference type="EnsemblMetazoa" id="PPAI001089-PA"/>
    </source>
</evidence>
<evidence type="ECO:0000256" key="4">
    <source>
        <dbReference type="ARBA" id="ARBA00007869"/>
    </source>
</evidence>
<name>A0A1B0D166_PHLPP</name>
<proteinExistence type="inferred from homology"/>
<feature type="compositionally biased region" description="Pro residues" evidence="14">
    <location>
        <begin position="33"/>
        <end position="45"/>
    </location>
</feature>
<dbReference type="Proteomes" id="UP000092462">
    <property type="component" value="Unassembled WGS sequence"/>
</dbReference>
<dbReference type="EMBL" id="AJVK01021964">
    <property type="status" value="NOT_ANNOTATED_CDS"/>
    <property type="molecule type" value="Genomic_DNA"/>
</dbReference>
<dbReference type="InterPro" id="IPR005579">
    <property type="entry name" value="Cgr1-like"/>
</dbReference>